<dbReference type="GO" id="GO:0071949">
    <property type="term" value="F:FAD binding"/>
    <property type="evidence" value="ECO:0007669"/>
    <property type="project" value="InterPro"/>
</dbReference>
<evidence type="ECO:0000313" key="7">
    <source>
        <dbReference type="EMBL" id="KEF61117.1"/>
    </source>
</evidence>
<sequence>MVQEVDVLICGSGSAGLCAAAWLAICGIKSFKILERRDGPMEMGQADGVQCRTVEVFESFGIAEELLREAYHVLEVAFWSADGKGGIHRTSRTADTQPGLSHQPHVILNQARINGLLLDLMRRNGGQEVEYGYTVKSVDLDASLVDDPLAHAVTVVAEKAGKDETFKSKYVLGCDGAHSAVRRSLGYQMVGDTSDAVWGVMDIYPRTNFPDIRRKTTIHSNHGSILVIPREGGSLVRFYIEFPSGTDVKSVKLEHLHEKARQVFSPYTMEYADTYWWSCYCIGQRLADHFTKSTRVFLTGDAFHTHSPKAGQGMNVSMQDGYNIGWKLATVLKGGATPDLLKTYDLERGKTAADLIDFDRFFTKLFSSKQNTTPEQFSQGFIKSGRFTAGLTSKYEDSSLTSSGSSRQELASEIVVGMRFPNAQVVRFCDAKAMPLIQTLKADGRWRIICFAGRIGDAKTITRLQKTADYLDSPQGPVHRYTPRAADIDSLIEPIVVLIGPHAELEQEHIPKYFWPVTGKWRMRGKTRPRIQIDYNSGDGKAYETYNIDPDQGAIVIVRPDQYVSKVLSIDDNEGIGNFFEGFAVSRMKNGA</sequence>
<dbReference type="Pfam" id="PF01494">
    <property type="entry name" value="FAD_binding_3"/>
    <property type="match status" value="1"/>
</dbReference>
<comment type="similarity">
    <text evidence="1">Belongs to the PheA/TfdB FAD monooxygenase family.</text>
</comment>
<comment type="caution">
    <text evidence="7">The sequence shown here is derived from an EMBL/GenBank/DDBJ whole genome shotgun (WGS) entry which is preliminary data.</text>
</comment>
<evidence type="ECO:0000256" key="3">
    <source>
        <dbReference type="ARBA" id="ARBA00022827"/>
    </source>
</evidence>
<evidence type="ECO:0000256" key="1">
    <source>
        <dbReference type="ARBA" id="ARBA00007801"/>
    </source>
</evidence>
<dbReference type="SUPFAM" id="SSF52833">
    <property type="entry name" value="Thioredoxin-like"/>
    <property type="match status" value="1"/>
</dbReference>
<feature type="domain" description="Phenol hydroxylase-like C-terminal dimerisation" evidence="6">
    <location>
        <begin position="394"/>
        <end position="586"/>
    </location>
</feature>
<dbReference type="InterPro" id="IPR012941">
    <property type="entry name" value="Phe_hydrox_C_dim_dom"/>
</dbReference>
<dbReference type="GeneID" id="25277623"/>
<evidence type="ECO:0000313" key="8">
    <source>
        <dbReference type="Proteomes" id="UP000027920"/>
    </source>
</evidence>
<proteinExistence type="inferred from homology"/>
<accession>A0A072PMY2</accession>
<dbReference type="InterPro" id="IPR038220">
    <property type="entry name" value="PHOX_C_sf"/>
</dbReference>
<dbReference type="InterPro" id="IPR036188">
    <property type="entry name" value="FAD/NAD-bd_sf"/>
</dbReference>
<keyword evidence="3" id="KW-0274">FAD</keyword>
<evidence type="ECO:0008006" key="9">
    <source>
        <dbReference type="Google" id="ProtNLM"/>
    </source>
</evidence>
<dbReference type="CDD" id="cd02979">
    <property type="entry name" value="PHOX_C"/>
    <property type="match status" value="1"/>
</dbReference>
<dbReference type="InterPro" id="IPR050641">
    <property type="entry name" value="RIFMO-like"/>
</dbReference>
<dbReference type="HOGENOM" id="CLU_009665_9_2_1"/>
<keyword evidence="2" id="KW-0285">Flavoprotein</keyword>
<feature type="domain" description="FAD-binding" evidence="5">
    <location>
        <begin position="4"/>
        <end position="358"/>
    </location>
</feature>
<dbReference type="SUPFAM" id="SSF54373">
    <property type="entry name" value="FAD-linked reductases, C-terminal domain"/>
    <property type="match status" value="1"/>
</dbReference>
<dbReference type="NCBIfam" id="NF006144">
    <property type="entry name" value="PRK08294.1"/>
    <property type="match status" value="1"/>
</dbReference>
<dbReference type="STRING" id="1182545.A0A072PMY2"/>
<dbReference type="EMBL" id="AMGV01000002">
    <property type="protein sequence ID" value="KEF61117.1"/>
    <property type="molecule type" value="Genomic_DNA"/>
</dbReference>
<dbReference type="VEuPathDB" id="FungiDB:A1O9_02682"/>
<evidence type="ECO:0000259" key="5">
    <source>
        <dbReference type="Pfam" id="PF01494"/>
    </source>
</evidence>
<keyword evidence="4" id="KW-0560">Oxidoreductase</keyword>
<dbReference type="InterPro" id="IPR002938">
    <property type="entry name" value="FAD-bd"/>
</dbReference>
<dbReference type="AlphaFoldDB" id="A0A072PMY2"/>
<dbReference type="PANTHER" id="PTHR43004">
    <property type="entry name" value="TRK SYSTEM POTASSIUM UPTAKE PROTEIN"/>
    <property type="match status" value="1"/>
</dbReference>
<dbReference type="Gene3D" id="3.40.30.20">
    <property type="match status" value="1"/>
</dbReference>
<dbReference type="InterPro" id="IPR036249">
    <property type="entry name" value="Thioredoxin-like_sf"/>
</dbReference>
<evidence type="ECO:0000256" key="2">
    <source>
        <dbReference type="ARBA" id="ARBA00022630"/>
    </source>
</evidence>
<evidence type="ECO:0000259" key="6">
    <source>
        <dbReference type="Pfam" id="PF07976"/>
    </source>
</evidence>
<protein>
    <recommendedName>
        <fullName evidence="9">Phenol 2-monooxygenase</fullName>
    </recommendedName>
</protein>
<dbReference type="OrthoDB" id="1716816at2759"/>
<dbReference type="Pfam" id="PF07976">
    <property type="entry name" value="Phe_hydrox_dim"/>
    <property type="match status" value="1"/>
</dbReference>
<evidence type="ECO:0000256" key="4">
    <source>
        <dbReference type="ARBA" id="ARBA00023002"/>
    </source>
</evidence>
<dbReference type="Proteomes" id="UP000027920">
    <property type="component" value="Unassembled WGS sequence"/>
</dbReference>
<reference evidence="7 8" key="1">
    <citation type="submission" date="2013-03" db="EMBL/GenBank/DDBJ databases">
        <title>The Genome Sequence of Exophiala aquamarina CBS 119918.</title>
        <authorList>
            <consortium name="The Broad Institute Genomics Platform"/>
            <person name="Cuomo C."/>
            <person name="de Hoog S."/>
            <person name="Gorbushina A."/>
            <person name="Walker B."/>
            <person name="Young S.K."/>
            <person name="Zeng Q."/>
            <person name="Gargeya S."/>
            <person name="Fitzgerald M."/>
            <person name="Haas B."/>
            <person name="Abouelleil A."/>
            <person name="Allen A.W."/>
            <person name="Alvarado L."/>
            <person name="Arachchi H.M."/>
            <person name="Berlin A.M."/>
            <person name="Chapman S.B."/>
            <person name="Gainer-Dewar J."/>
            <person name="Goldberg J."/>
            <person name="Griggs A."/>
            <person name="Gujja S."/>
            <person name="Hansen M."/>
            <person name="Howarth C."/>
            <person name="Imamovic A."/>
            <person name="Ireland A."/>
            <person name="Larimer J."/>
            <person name="McCowan C."/>
            <person name="Murphy C."/>
            <person name="Pearson M."/>
            <person name="Poon T.W."/>
            <person name="Priest M."/>
            <person name="Roberts A."/>
            <person name="Saif S."/>
            <person name="Shea T."/>
            <person name="Sisk P."/>
            <person name="Sykes S."/>
            <person name="Wortman J."/>
            <person name="Nusbaum C."/>
            <person name="Birren B."/>
        </authorList>
    </citation>
    <scope>NUCLEOTIDE SEQUENCE [LARGE SCALE GENOMIC DNA]</scope>
    <source>
        <strain evidence="7 8">CBS 119918</strain>
    </source>
</reference>
<dbReference type="PANTHER" id="PTHR43004:SF10">
    <property type="entry name" value="2-MONOOXYGENASE, PUTATIVE (AFU_ORTHOLOGUE AFUA_6G11480)-RELATED"/>
    <property type="match status" value="1"/>
</dbReference>
<dbReference type="Gene3D" id="3.30.9.10">
    <property type="entry name" value="D-Amino Acid Oxidase, subunit A, domain 2"/>
    <property type="match status" value="1"/>
</dbReference>
<dbReference type="RefSeq" id="XP_013263707.1">
    <property type="nucleotide sequence ID" value="XM_013408253.1"/>
</dbReference>
<dbReference type="Gene3D" id="3.50.50.60">
    <property type="entry name" value="FAD/NAD(P)-binding domain"/>
    <property type="match status" value="1"/>
</dbReference>
<organism evidence="7 8">
    <name type="scientific">Exophiala aquamarina CBS 119918</name>
    <dbReference type="NCBI Taxonomy" id="1182545"/>
    <lineage>
        <taxon>Eukaryota</taxon>
        <taxon>Fungi</taxon>
        <taxon>Dikarya</taxon>
        <taxon>Ascomycota</taxon>
        <taxon>Pezizomycotina</taxon>
        <taxon>Eurotiomycetes</taxon>
        <taxon>Chaetothyriomycetidae</taxon>
        <taxon>Chaetothyriales</taxon>
        <taxon>Herpotrichiellaceae</taxon>
        <taxon>Exophiala</taxon>
    </lineage>
</organism>
<name>A0A072PMY2_9EURO</name>
<keyword evidence="8" id="KW-1185">Reference proteome</keyword>
<dbReference type="GO" id="GO:0016709">
    <property type="term" value="F:oxidoreductase activity, acting on paired donors, with incorporation or reduction of molecular oxygen, NAD(P)H as one donor, and incorporation of one atom of oxygen"/>
    <property type="evidence" value="ECO:0007669"/>
    <property type="project" value="UniProtKB-ARBA"/>
</dbReference>
<gene>
    <name evidence="7" type="ORF">A1O9_02682</name>
</gene>
<dbReference type="PRINTS" id="PR00420">
    <property type="entry name" value="RNGMNOXGNASE"/>
</dbReference>
<dbReference type="SUPFAM" id="SSF51905">
    <property type="entry name" value="FAD/NAD(P)-binding domain"/>
    <property type="match status" value="1"/>
</dbReference>